<dbReference type="GO" id="GO:0004519">
    <property type="term" value="F:endonuclease activity"/>
    <property type="evidence" value="ECO:0007669"/>
    <property type="project" value="UniProtKB-KW"/>
</dbReference>
<organism evidence="13 14">
    <name type="scientific">Saccharomyces cerevisiae (strain YJM789)</name>
    <name type="common">Baker's yeast</name>
    <dbReference type="NCBI Taxonomy" id="307796"/>
    <lineage>
        <taxon>Eukaryota</taxon>
        <taxon>Fungi</taxon>
        <taxon>Dikarya</taxon>
        <taxon>Ascomycota</taxon>
        <taxon>Saccharomycotina</taxon>
        <taxon>Saccharomycetes</taxon>
        <taxon>Saccharomycetales</taxon>
        <taxon>Saccharomycetaceae</taxon>
        <taxon>Saccharomyces</taxon>
    </lineage>
</organism>
<keyword evidence="11" id="KW-0238">DNA-binding</keyword>
<dbReference type="Proteomes" id="UP000007060">
    <property type="component" value="Unassembled WGS sequence"/>
</dbReference>
<keyword evidence="2" id="KW-0548">Nucleotidyltransferase</keyword>
<evidence type="ECO:0008006" key="15">
    <source>
        <dbReference type="Google" id="ProtNLM"/>
    </source>
</evidence>
<comment type="caution">
    <text evidence="13">The sequence shown here is derived from an EMBL/GenBank/DDBJ whole genome shotgun (WGS) entry which is preliminary data.</text>
</comment>
<dbReference type="SUPFAM" id="SSF53098">
    <property type="entry name" value="Ribonuclease H-like"/>
    <property type="match status" value="1"/>
</dbReference>
<reference evidence="13 14" key="1">
    <citation type="journal article" date="2007" name="Proc. Natl. Acad. Sci. U.S.A.">
        <title>Genome sequencing and comparative analysis of Saccharomyces cerevisiae strain YJM789.</title>
        <authorList>
            <person name="Wei W."/>
            <person name="McCusker J.H."/>
            <person name="Hyman R.W."/>
            <person name="Jones T."/>
            <person name="Ning Y."/>
            <person name="Cao Z."/>
            <person name="Gu Z."/>
            <person name="Bruno D."/>
            <person name="Miranda M."/>
            <person name="Nguyen M."/>
            <person name="Wilhelmy J."/>
            <person name="Komp C."/>
            <person name="Tamse R."/>
            <person name="Wang X."/>
            <person name="Jia P."/>
            <person name="Luedi P."/>
            <person name="Oefner P.J."/>
            <person name="David L."/>
            <person name="Dietrich F.S."/>
            <person name="Li Y."/>
            <person name="Davis R.W."/>
            <person name="Steinmetz L.M."/>
        </authorList>
    </citation>
    <scope>NUCLEOTIDE SEQUENCE [LARGE SCALE GENOMIC DNA]</scope>
    <source>
        <strain evidence="13 14">YJM789</strain>
    </source>
</reference>
<dbReference type="InterPro" id="IPR036397">
    <property type="entry name" value="RNaseH_sf"/>
</dbReference>
<evidence type="ECO:0000256" key="8">
    <source>
        <dbReference type="ARBA" id="ARBA00022908"/>
    </source>
</evidence>
<sequence length="253" mass="29750">MNWLHIYITACFTKNTIEQSDGTVLAPIEKYEDFYWVSKKYLLPSNISVPTINNDHTSESTRKYPYPFIHRMLAHANAQTIQYSLKNNTITYCNESYDYWSSAIDYQCPDCVIGKSTKHRHIKGSRLKYQNSYEPCQYLHTDIFGPFHNLPNSAPSYFISFTDETTKFRRVYPLHDRHEDSILNIFTTILAIIKNKFHVNALVIQFDHVPEYTNEPLHKFPTKKLDNFHAIQTPGDFPSHWISFNRLTPPLFK</sequence>
<evidence type="ECO:0000256" key="9">
    <source>
        <dbReference type="ARBA" id="ARBA00022918"/>
    </source>
</evidence>
<evidence type="ECO:0000256" key="5">
    <source>
        <dbReference type="ARBA" id="ARBA00022759"/>
    </source>
</evidence>
<protein>
    <recommendedName>
        <fullName evidence="15">Integrase catalytic domain-containing protein</fullName>
    </recommendedName>
</protein>
<dbReference type="OrthoDB" id="4037325at2759"/>
<accession>A7A1I5</accession>
<evidence type="ECO:0000256" key="1">
    <source>
        <dbReference type="ARBA" id="ARBA00022679"/>
    </source>
</evidence>
<keyword evidence="9" id="KW-0695">RNA-directed DNA polymerase</keyword>
<keyword evidence="1" id="KW-0808">Transferase</keyword>
<dbReference type="AlphaFoldDB" id="A7A1I5"/>
<keyword evidence="6" id="KW-0378">Hydrolase</keyword>
<keyword evidence="4" id="KW-0479">Metal-binding</keyword>
<evidence type="ECO:0000256" key="11">
    <source>
        <dbReference type="ARBA" id="ARBA00023125"/>
    </source>
</evidence>
<keyword evidence="3" id="KW-0540">Nuclease</keyword>
<keyword evidence="10" id="KW-0239">DNA-directed DNA polymerase</keyword>
<keyword evidence="12" id="KW-0233">DNA recombination</keyword>
<evidence type="ECO:0000256" key="6">
    <source>
        <dbReference type="ARBA" id="ARBA00022801"/>
    </source>
</evidence>
<evidence type="ECO:0000256" key="3">
    <source>
        <dbReference type="ARBA" id="ARBA00022722"/>
    </source>
</evidence>
<dbReference type="GO" id="GO:0015074">
    <property type="term" value="P:DNA integration"/>
    <property type="evidence" value="ECO:0007669"/>
    <property type="project" value="UniProtKB-KW"/>
</dbReference>
<dbReference type="GO" id="GO:0006310">
    <property type="term" value="P:DNA recombination"/>
    <property type="evidence" value="ECO:0007669"/>
    <property type="project" value="UniProtKB-KW"/>
</dbReference>
<evidence type="ECO:0000256" key="12">
    <source>
        <dbReference type="ARBA" id="ARBA00023172"/>
    </source>
</evidence>
<dbReference type="EMBL" id="AAFW02000171">
    <property type="protein sequence ID" value="EDN59213.1"/>
    <property type="molecule type" value="Genomic_DNA"/>
</dbReference>
<proteinExistence type="predicted"/>
<dbReference type="PANTHER" id="PTHR42648:SF11">
    <property type="entry name" value="TRANSPOSON TY4-P GAG-POL POLYPROTEIN"/>
    <property type="match status" value="1"/>
</dbReference>
<evidence type="ECO:0000256" key="10">
    <source>
        <dbReference type="ARBA" id="ARBA00022932"/>
    </source>
</evidence>
<evidence type="ECO:0000313" key="13">
    <source>
        <dbReference type="EMBL" id="EDN59213.1"/>
    </source>
</evidence>
<evidence type="ECO:0000256" key="4">
    <source>
        <dbReference type="ARBA" id="ARBA00022723"/>
    </source>
</evidence>
<keyword evidence="7" id="KW-0460">Magnesium</keyword>
<dbReference type="InterPro" id="IPR039537">
    <property type="entry name" value="Retrotran_Ty1/copia-like"/>
</dbReference>
<name>A7A1I5_YEAS7</name>
<dbReference type="Gene3D" id="3.30.420.10">
    <property type="entry name" value="Ribonuclease H-like superfamily/Ribonuclease H"/>
    <property type="match status" value="1"/>
</dbReference>
<evidence type="ECO:0000313" key="14">
    <source>
        <dbReference type="Proteomes" id="UP000007060"/>
    </source>
</evidence>
<keyword evidence="8" id="KW-0229">DNA integration</keyword>
<dbReference type="GO" id="GO:0046872">
    <property type="term" value="F:metal ion binding"/>
    <property type="evidence" value="ECO:0007669"/>
    <property type="project" value="UniProtKB-KW"/>
</dbReference>
<dbReference type="GO" id="GO:0003964">
    <property type="term" value="F:RNA-directed DNA polymerase activity"/>
    <property type="evidence" value="ECO:0007669"/>
    <property type="project" value="UniProtKB-KW"/>
</dbReference>
<gene>
    <name evidence="13" type="ORF">SCY_3863</name>
</gene>
<dbReference type="HOGENOM" id="CLU_079152_1_0_1"/>
<evidence type="ECO:0000256" key="2">
    <source>
        <dbReference type="ARBA" id="ARBA00022695"/>
    </source>
</evidence>
<dbReference type="GO" id="GO:0016787">
    <property type="term" value="F:hydrolase activity"/>
    <property type="evidence" value="ECO:0007669"/>
    <property type="project" value="UniProtKB-KW"/>
</dbReference>
<dbReference type="InterPro" id="IPR012337">
    <property type="entry name" value="RNaseH-like_sf"/>
</dbReference>
<dbReference type="PANTHER" id="PTHR42648">
    <property type="entry name" value="TRANSPOSASE, PUTATIVE-RELATED"/>
    <property type="match status" value="1"/>
</dbReference>
<evidence type="ECO:0000256" key="7">
    <source>
        <dbReference type="ARBA" id="ARBA00022842"/>
    </source>
</evidence>
<keyword evidence="5" id="KW-0255">Endonuclease</keyword>
<dbReference type="GO" id="GO:0003887">
    <property type="term" value="F:DNA-directed DNA polymerase activity"/>
    <property type="evidence" value="ECO:0007669"/>
    <property type="project" value="UniProtKB-KW"/>
</dbReference>
<dbReference type="GO" id="GO:0003677">
    <property type="term" value="F:DNA binding"/>
    <property type="evidence" value="ECO:0007669"/>
    <property type="project" value="UniProtKB-KW"/>
</dbReference>